<dbReference type="PANTHER" id="PTHR23501">
    <property type="entry name" value="MAJOR FACILITATOR SUPERFAMILY"/>
    <property type="match status" value="1"/>
</dbReference>
<organism evidence="7 8">
    <name type="scientific">Phytoactinopolyspora mesophila</name>
    <dbReference type="NCBI Taxonomy" id="2650750"/>
    <lineage>
        <taxon>Bacteria</taxon>
        <taxon>Bacillati</taxon>
        <taxon>Actinomycetota</taxon>
        <taxon>Actinomycetes</taxon>
        <taxon>Jiangellales</taxon>
        <taxon>Jiangellaceae</taxon>
        <taxon>Phytoactinopolyspora</taxon>
    </lineage>
</organism>
<proteinExistence type="predicted"/>
<dbReference type="PROSITE" id="PS50850">
    <property type="entry name" value="MFS"/>
    <property type="match status" value="1"/>
</dbReference>
<feature type="transmembrane region" description="Helical" evidence="5">
    <location>
        <begin position="116"/>
        <end position="134"/>
    </location>
</feature>
<name>A0A7K3LXG0_9ACTN</name>
<feature type="domain" description="Major facilitator superfamily (MFS) profile" evidence="6">
    <location>
        <begin position="19"/>
        <end position="459"/>
    </location>
</feature>
<feature type="transmembrane region" description="Helical" evidence="5">
    <location>
        <begin position="398"/>
        <end position="421"/>
    </location>
</feature>
<dbReference type="GO" id="GO:0005886">
    <property type="term" value="C:plasma membrane"/>
    <property type="evidence" value="ECO:0007669"/>
    <property type="project" value="UniProtKB-SubCell"/>
</dbReference>
<keyword evidence="8" id="KW-1185">Reference proteome</keyword>
<dbReference type="SUPFAM" id="SSF103473">
    <property type="entry name" value="MFS general substrate transporter"/>
    <property type="match status" value="1"/>
</dbReference>
<dbReference type="Gene3D" id="1.20.1250.20">
    <property type="entry name" value="MFS general substrate transporter like domains"/>
    <property type="match status" value="1"/>
</dbReference>
<evidence type="ECO:0000256" key="3">
    <source>
        <dbReference type="ARBA" id="ARBA00022989"/>
    </source>
</evidence>
<reference evidence="7 8" key="1">
    <citation type="submission" date="2019-11" db="EMBL/GenBank/DDBJ databases">
        <authorList>
            <person name="Li X.-J."/>
            <person name="Feng X.-M."/>
        </authorList>
    </citation>
    <scope>NUCLEOTIDE SEQUENCE [LARGE SCALE GENOMIC DNA]</scope>
    <source>
        <strain evidence="7 8">XMNu-373</strain>
    </source>
</reference>
<evidence type="ECO:0000256" key="2">
    <source>
        <dbReference type="ARBA" id="ARBA00022692"/>
    </source>
</evidence>
<keyword evidence="3 5" id="KW-1133">Transmembrane helix</keyword>
<sequence>MTGQRAGVGEGRAVRYGLLAGALLMVEFIAGMQTFLLRTVIPLVGADLDAHEFYGVMTGAAEIAMFLTLPLGPYLLQRFAVDRLLLHLTLLSVAGGVVAALAPSVGVFVLGRACSGLAAGALASVSLAAIVTVLPTGWRRAVLAGYNVMWVITSFVGPMYAAWVASVLSWRWALVLYLPLLVIARVIIARQLRGTLNPGGEERLAIGSAFILTGGVALLSLVGLQTLPTSVAVAVGGVGIAATLFAARRLLPSGTLTARPGRPAALATMGLLTAAYFGCGAIIAIIVHDLLDGTAREVGVVLAGGGLGWAFAGLAVAKWPAQAARAYVRRSTLGASFLVTGMVATGAVLLIDGITVPVQIVLFGWTLASVGMGLTYLDTINHIVDIPQEVDDVSPAKAAALEILIEAIATATMSTLTAAILGRAIAGGAGHGAAAIALMLTALAAASLACTVRRVVTADTHA</sequence>
<feature type="transmembrane region" description="Helical" evidence="5">
    <location>
        <begin position="357"/>
        <end position="377"/>
    </location>
</feature>
<dbReference type="AlphaFoldDB" id="A0A7K3LXG0"/>
<evidence type="ECO:0000259" key="6">
    <source>
        <dbReference type="PROSITE" id="PS50850"/>
    </source>
</evidence>
<accession>A0A7K3LXG0</accession>
<feature type="transmembrane region" description="Helical" evidence="5">
    <location>
        <begin position="263"/>
        <end position="287"/>
    </location>
</feature>
<dbReference type="EMBL" id="WLZY01000001">
    <property type="protein sequence ID" value="NDL55719.1"/>
    <property type="molecule type" value="Genomic_DNA"/>
</dbReference>
<keyword evidence="4 5" id="KW-0472">Membrane</keyword>
<comment type="subcellular location">
    <subcellularLocation>
        <location evidence="1">Cell membrane</location>
        <topology evidence="1">Multi-pass membrane protein</topology>
    </subcellularLocation>
</comment>
<dbReference type="InterPro" id="IPR036259">
    <property type="entry name" value="MFS_trans_sf"/>
</dbReference>
<feature type="transmembrane region" description="Helical" evidence="5">
    <location>
        <begin position="141"/>
        <end position="163"/>
    </location>
</feature>
<evidence type="ECO:0000256" key="4">
    <source>
        <dbReference type="ARBA" id="ARBA00023136"/>
    </source>
</evidence>
<feature type="transmembrane region" description="Helical" evidence="5">
    <location>
        <begin position="53"/>
        <end position="76"/>
    </location>
</feature>
<evidence type="ECO:0000313" key="7">
    <source>
        <dbReference type="EMBL" id="NDL55719.1"/>
    </source>
</evidence>
<feature type="transmembrane region" description="Helical" evidence="5">
    <location>
        <begin position="204"/>
        <end position="224"/>
    </location>
</feature>
<feature type="transmembrane region" description="Helical" evidence="5">
    <location>
        <begin position="299"/>
        <end position="321"/>
    </location>
</feature>
<evidence type="ECO:0000256" key="5">
    <source>
        <dbReference type="SAM" id="Phobius"/>
    </source>
</evidence>
<evidence type="ECO:0000313" key="8">
    <source>
        <dbReference type="Proteomes" id="UP000460435"/>
    </source>
</evidence>
<feature type="transmembrane region" description="Helical" evidence="5">
    <location>
        <begin position="433"/>
        <end position="452"/>
    </location>
</feature>
<dbReference type="GO" id="GO:0022857">
    <property type="term" value="F:transmembrane transporter activity"/>
    <property type="evidence" value="ECO:0007669"/>
    <property type="project" value="InterPro"/>
</dbReference>
<evidence type="ECO:0000256" key="1">
    <source>
        <dbReference type="ARBA" id="ARBA00004651"/>
    </source>
</evidence>
<gene>
    <name evidence="7" type="ORF">F7O44_01400</name>
</gene>
<comment type="caution">
    <text evidence="7">The sequence shown here is derived from an EMBL/GenBank/DDBJ whole genome shotgun (WGS) entry which is preliminary data.</text>
</comment>
<feature type="transmembrane region" description="Helical" evidence="5">
    <location>
        <begin position="88"/>
        <end position="110"/>
    </location>
</feature>
<feature type="transmembrane region" description="Helical" evidence="5">
    <location>
        <begin position="333"/>
        <end position="351"/>
    </location>
</feature>
<dbReference type="Proteomes" id="UP000460435">
    <property type="component" value="Unassembled WGS sequence"/>
</dbReference>
<keyword evidence="2 5" id="KW-0812">Transmembrane</keyword>
<dbReference type="PANTHER" id="PTHR23501:SF154">
    <property type="entry name" value="MULTIDRUG-EFFLUX TRANSPORTER RV1634-RELATED"/>
    <property type="match status" value="1"/>
</dbReference>
<dbReference type="InterPro" id="IPR020846">
    <property type="entry name" value="MFS_dom"/>
</dbReference>
<dbReference type="Pfam" id="PF07690">
    <property type="entry name" value="MFS_1"/>
    <property type="match status" value="1"/>
</dbReference>
<protein>
    <submittedName>
        <fullName evidence="7">MFS transporter</fullName>
    </submittedName>
</protein>
<feature type="transmembrane region" description="Helical" evidence="5">
    <location>
        <begin position="16"/>
        <end position="41"/>
    </location>
</feature>
<feature type="transmembrane region" description="Helical" evidence="5">
    <location>
        <begin position="169"/>
        <end position="192"/>
    </location>
</feature>
<dbReference type="RefSeq" id="WP_162448404.1">
    <property type="nucleotide sequence ID" value="NZ_WLZY01000001.1"/>
</dbReference>
<feature type="transmembrane region" description="Helical" evidence="5">
    <location>
        <begin position="230"/>
        <end position="251"/>
    </location>
</feature>
<dbReference type="InterPro" id="IPR011701">
    <property type="entry name" value="MFS"/>
</dbReference>